<feature type="non-terminal residue" evidence="2">
    <location>
        <position position="1"/>
    </location>
</feature>
<feature type="compositionally biased region" description="Acidic residues" evidence="1">
    <location>
        <begin position="67"/>
        <end position="81"/>
    </location>
</feature>
<name>A0ABD2ARX2_VESMC</name>
<protein>
    <submittedName>
        <fullName evidence="2">Uncharacterized protein</fullName>
    </submittedName>
</protein>
<feature type="region of interest" description="Disordered" evidence="1">
    <location>
        <begin position="59"/>
        <end position="124"/>
    </location>
</feature>
<organism evidence="2 3">
    <name type="scientific">Vespula maculifrons</name>
    <name type="common">Eastern yellow jacket</name>
    <name type="synonym">Wasp</name>
    <dbReference type="NCBI Taxonomy" id="7453"/>
    <lineage>
        <taxon>Eukaryota</taxon>
        <taxon>Metazoa</taxon>
        <taxon>Ecdysozoa</taxon>
        <taxon>Arthropoda</taxon>
        <taxon>Hexapoda</taxon>
        <taxon>Insecta</taxon>
        <taxon>Pterygota</taxon>
        <taxon>Neoptera</taxon>
        <taxon>Endopterygota</taxon>
        <taxon>Hymenoptera</taxon>
        <taxon>Apocrita</taxon>
        <taxon>Aculeata</taxon>
        <taxon>Vespoidea</taxon>
        <taxon>Vespidae</taxon>
        <taxon>Vespinae</taxon>
        <taxon>Vespula</taxon>
    </lineage>
</organism>
<keyword evidence="3" id="KW-1185">Reference proteome</keyword>
<feature type="compositionally biased region" description="Gly residues" evidence="1">
    <location>
        <begin position="83"/>
        <end position="93"/>
    </location>
</feature>
<feature type="non-terminal residue" evidence="2">
    <location>
        <position position="124"/>
    </location>
</feature>
<gene>
    <name evidence="2" type="ORF">V1477_019207</name>
</gene>
<evidence type="ECO:0000256" key="1">
    <source>
        <dbReference type="SAM" id="MobiDB-lite"/>
    </source>
</evidence>
<accession>A0ABD2ARX2</accession>
<dbReference type="AlphaFoldDB" id="A0ABD2ARX2"/>
<comment type="caution">
    <text evidence="2">The sequence shown here is derived from an EMBL/GenBank/DDBJ whole genome shotgun (WGS) entry which is preliminary data.</text>
</comment>
<dbReference type="Proteomes" id="UP001607303">
    <property type="component" value="Unassembled WGS sequence"/>
</dbReference>
<dbReference type="EMBL" id="JAYRBN010000114">
    <property type="protein sequence ID" value="KAL2723356.1"/>
    <property type="molecule type" value="Genomic_DNA"/>
</dbReference>
<evidence type="ECO:0000313" key="2">
    <source>
        <dbReference type="EMBL" id="KAL2723356.1"/>
    </source>
</evidence>
<reference evidence="2 3" key="1">
    <citation type="journal article" date="2024" name="Ann. Entomol. Soc. Am.">
        <title>Genomic analyses of the southern and eastern yellowjacket wasps (Hymenoptera: Vespidae) reveal evolutionary signatures of social life.</title>
        <authorList>
            <person name="Catto M.A."/>
            <person name="Caine P.B."/>
            <person name="Orr S.E."/>
            <person name="Hunt B.G."/>
            <person name="Goodisman M.A.D."/>
        </authorList>
    </citation>
    <scope>NUCLEOTIDE SEQUENCE [LARGE SCALE GENOMIC DNA]</scope>
    <source>
        <strain evidence="2">232</strain>
        <tissue evidence="2">Head and thorax</tissue>
    </source>
</reference>
<sequence>PELVWWVECYANSLRPRTRGLEYNRALCADRVGDGVVDGDGVVMVMVVVAAEGVSINVSAVEKSNGDDDADDDNDDNDDDGSAGSGGNDGYGDGDITNLILQPRTAMWSRNKKRSSYTIPTANR</sequence>
<evidence type="ECO:0000313" key="3">
    <source>
        <dbReference type="Proteomes" id="UP001607303"/>
    </source>
</evidence>
<proteinExistence type="predicted"/>